<evidence type="ECO:0000259" key="10">
    <source>
        <dbReference type="SMART" id="SM00965"/>
    </source>
</evidence>
<dbReference type="InterPro" id="IPR013355">
    <property type="entry name" value="Pilus_4_PilQ"/>
</dbReference>
<dbReference type="NCBIfam" id="TIGR02515">
    <property type="entry name" value="IV_pilus_PilQ"/>
    <property type="match status" value="1"/>
</dbReference>
<dbReference type="InterPro" id="IPR051808">
    <property type="entry name" value="Type_IV_pilus_biogenesis"/>
</dbReference>
<dbReference type="InterPro" id="IPR005644">
    <property type="entry name" value="NolW-like"/>
</dbReference>
<keyword evidence="6" id="KW-0472">Membrane</keyword>
<organism evidence="11 12">
    <name type="scientific">Vibrio rotiferianus</name>
    <dbReference type="NCBI Taxonomy" id="190895"/>
    <lineage>
        <taxon>Bacteria</taxon>
        <taxon>Pseudomonadati</taxon>
        <taxon>Pseudomonadota</taxon>
        <taxon>Gammaproteobacteria</taxon>
        <taxon>Vibrionales</taxon>
        <taxon>Vibrionaceae</taxon>
        <taxon>Vibrio</taxon>
    </lineage>
</organism>
<dbReference type="GO" id="GO:0009279">
    <property type="term" value="C:cell outer membrane"/>
    <property type="evidence" value="ECO:0007669"/>
    <property type="project" value="UniProtKB-SubCell"/>
</dbReference>
<dbReference type="PANTHER" id="PTHR30604:SF1">
    <property type="entry name" value="DNA UTILIZATION PROTEIN HOFQ"/>
    <property type="match status" value="1"/>
</dbReference>
<dbReference type="Pfam" id="PF00263">
    <property type="entry name" value="Secretin"/>
    <property type="match status" value="1"/>
</dbReference>
<dbReference type="FunFam" id="3.30.1370.130:FF:000001">
    <property type="entry name" value="Type IV pilus secretin PilQ"/>
    <property type="match status" value="1"/>
</dbReference>
<dbReference type="PANTHER" id="PTHR30604">
    <property type="entry name" value="PROTEIN TRANSPORT PROTEIN HOFQ"/>
    <property type="match status" value="1"/>
</dbReference>
<dbReference type="Gene3D" id="3.30.1370.120">
    <property type="match status" value="1"/>
</dbReference>
<dbReference type="Pfam" id="PF07660">
    <property type="entry name" value="STN"/>
    <property type="match status" value="1"/>
</dbReference>
<evidence type="ECO:0000313" key="12">
    <source>
        <dbReference type="Proteomes" id="UP000315115"/>
    </source>
</evidence>
<evidence type="ECO:0000256" key="9">
    <source>
        <dbReference type="SAM" id="SignalP"/>
    </source>
</evidence>
<evidence type="ECO:0000256" key="5">
    <source>
        <dbReference type="ARBA" id="ARBA00022927"/>
    </source>
</evidence>
<evidence type="ECO:0000313" key="11">
    <source>
        <dbReference type="EMBL" id="BBL90089.1"/>
    </source>
</evidence>
<dbReference type="InterPro" id="IPR004845">
    <property type="entry name" value="T2SS_GspD_CS"/>
</dbReference>
<dbReference type="InterPro" id="IPR001775">
    <property type="entry name" value="GspD/PilQ"/>
</dbReference>
<keyword evidence="7" id="KW-0998">Cell outer membrane</keyword>
<feature type="domain" description="Secretin/TonB short N-terminal" evidence="10">
    <location>
        <begin position="180"/>
        <end position="228"/>
    </location>
</feature>
<evidence type="ECO:0000256" key="3">
    <source>
        <dbReference type="ARBA" id="ARBA00022448"/>
    </source>
</evidence>
<evidence type="ECO:0000256" key="1">
    <source>
        <dbReference type="ARBA" id="ARBA00004442"/>
    </source>
</evidence>
<dbReference type="Gene3D" id="2.60.40.3470">
    <property type="match status" value="1"/>
</dbReference>
<keyword evidence="5" id="KW-0653">Protein transport</keyword>
<dbReference type="InterPro" id="IPR004846">
    <property type="entry name" value="T2SS/T3SS_dom"/>
</dbReference>
<comment type="similarity">
    <text evidence="2">Belongs to the bacterial secretin family. PilQ subfamily.</text>
</comment>
<keyword evidence="4 9" id="KW-0732">Signal</keyword>
<evidence type="ECO:0000256" key="8">
    <source>
        <dbReference type="RuleBase" id="RU004004"/>
    </source>
</evidence>
<dbReference type="InterPro" id="IPR011662">
    <property type="entry name" value="Secretin/TonB_short_N"/>
</dbReference>
<evidence type="ECO:0000256" key="7">
    <source>
        <dbReference type="ARBA" id="ARBA00023237"/>
    </source>
</evidence>
<dbReference type="Pfam" id="PF03958">
    <property type="entry name" value="Secretin_N"/>
    <property type="match status" value="1"/>
</dbReference>
<dbReference type="InterPro" id="IPR021731">
    <property type="entry name" value="AMIN_dom"/>
</dbReference>
<dbReference type="InterPro" id="IPR038591">
    <property type="entry name" value="NolW-like_sf"/>
</dbReference>
<dbReference type="SMART" id="SM00965">
    <property type="entry name" value="STN"/>
    <property type="match status" value="1"/>
</dbReference>
<dbReference type="Gene3D" id="3.30.1370.130">
    <property type="match status" value="1"/>
</dbReference>
<gene>
    <name evidence="11" type="ORF">VroAM7_27420</name>
</gene>
<evidence type="ECO:0000256" key="4">
    <source>
        <dbReference type="ARBA" id="ARBA00022729"/>
    </source>
</evidence>
<dbReference type="EMBL" id="AP019798">
    <property type="protein sequence ID" value="BBL90089.1"/>
    <property type="molecule type" value="Genomic_DNA"/>
</dbReference>
<dbReference type="GO" id="GO:0009306">
    <property type="term" value="P:protein secretion"/>
    <property type="evidence" value="ECO:0007669"/>
    <property type="project" value="InterPro"/>
</dbReference>
<dbReference type="Proteomes" id="UP000315115">
    <property type="component" value="Chromosome 1"/>
</dbReference>
<keyword evidence="3 8" id="KW-0813">Transport</keyword>
<dbReference type="RefSeq" id="WP_143693016.1">
    <property type="nucleotide sequence ID" value="NZ_AP019798.1"/>
</dbReference>
<accession>A0A510I8S0</accession>
<feature type="chain" id="PRO_5022031289" evidence="9">
    <location>
        <begin position="31"/>
        <end position="577"/>
    </location>
</feature>
<evidence type="ECO:0000256" key="6">
    <source>
        <dbReference type="ARBA" id="ARBA00023136"/>
    </source>
</evidence>
<feature type="signal peptide" evidence="9">
    <location>
        <begin position="1"/>
        <end position="30"/>
    </location>
</feature>
<dbReference type="PRINTS" id="PR00811">
    <property type="entry name" value="BCTERIALGSPD"/>
</dbReference>
<dbReference type="AlphaFoldDB" id="A0A510I8S0"/>
<reference evidence="12" key="1">
    <citation type="submission" date="2019-07" db="EMBL/GenBank/DDBJ databases">
        <title>Complete Genome Sequences of Vibrion rotiferianus strain AM7.</title>
        <authorList>
            <person name="Miyazaki K."/>
            <person name="Wiseschart A."/>
            <person name="Pootanakit K."/>
            <person name="Ishimori K."/>
            <person name="Kitahara K."/>
        </authorList>
    </citation>
    <scope>NUCLEOTIDE SEQUENCE [LARGE SCALE GENOMIC DNA]</scope>
    <source>
        <strain evidence="12">AM7</strain>
    </source>
</reference>
<sequence>MKQGNTLRYRKLLELLWLCGLLLFPPAVWAEESQSNALRNIDFRSNKNKEAVIVVELASPAAIVDVKRVQEGLSIDLLSTSVKDDQLYLLDVKDFATAVDSVEVFRDAATTRLLAHIEGDYTHDYRLTGRYLEVKVARLKPNEKVPDKSILEKEGKLISINFQDIPVRNVLQLIADYNDFNLVVSDSVEGNLTLRLDGVPWQQVLDIILQVKGLDKRVDGNVILVAPKEELDLREKQQLEKQKLEEEIGELASEIIKVNFAKASDIAEMINGEGNISMLSNRGSMTIDERTNSLLIRELPENIEVIRDIVESLDIPVKQVQIEARIVTVNEGNLDELGVRWGFSSINGNNMVGGSIENNLAAIGLYDEGGDNEDGNTVGIDDFLNVNLAATSPSATSIAFQVAKLGSDTLLDLELSALQQESKAEIISSPRLVTTNKKPAYIEQGTEIPYLEASSSGATSITFKKAVLSLKVTPQITPDNRLVLDLSVTQDRLGKVVKTGTGEAVAIDTQRIGTQVLVNNGETVVLGGIFQHNVTNTVDKVPLLGDLPLLGALFRRSYENVGKSELLIFVTPKVVVQ</sequence>
<name>A0A510I8S0_9VIBR</name>
<dbReference type="Pfam" id="PF11741">
    <property type="entry name" value="AMIN"/>
    <property type="match status" value="1"/>
</dbReference>
<dbReference type="PROSITE" id="PS00875">
    <property type="entry name" value="T2SP_D"/>
    <property type="match status" value="1"/>
</dbReference>
<comment type="subcellular location">
    <subcellularLocation>
        <location evidence="1 8">Cell outer membrane</location>
    </subcellularLocation>
</comment>
<protein>
    <submittedName>
        <fullName evidence="11">Fimbrial protein</fullName>
    </submittedName>
</protein>
<evidence type="ECO:0000256" key="2">
    <source>
        <dbReference type="ARBA" id="ARBA00006304"/>
    </source>
</evidence>
<proteinExistence type="inferred from homology"/>